<dbReference type="EMBL" id="PQXF01000001">
    <property type="protein sequence ID" value="PXF62060.1"/>
    <property type="molecule type" value="Genomic_DNA"/>
</dbReference>
<accession>A0AC61L6P7</accession>
<gene>
    <name evidence="1" type="ORF">C4B59_00110</name>
</gene>
<proteinExistence type="predicted"/>
<sequence>MTRRLLHVLVVAAVLACMGMGAGAVEFDGAVVQLTGAQTGDVIWNKFNFGGFCYNLSDDVCVGTETLLIAAYTLEGPDIDRTIDEDCLIYTTSPTWREYELYRNLGLTVDGNSRYWIEFWMGEEYIAINHRADKLTKPLVEWGSTDTKTLATGEPWNLSRGFALEAKMIDLEGEKVWFCLHKNGKEIDNEVIGTGYPDMQGRVYTYTEDVAGEYDVPIFSCYVPAVFRGTRSSMVQVKYVLLIDNNVTGIHTGDGYGAMEVKTTSSSGVTLKNDVPIDLTSNTTIPIMGNLSFETTDNTSSIEFYPHLIREEPSIHSGGGGFVLDDCRIDSPWNLSENHSIAAKDVSIDGDKARIAVLKSGVVVGEALLTEESKAPVDSDCYYSYVKNGTEIINATLKDAFRGCASNVVGLAEVYQRSEVDGSILINNESYVFKSAYPTGIPWDLADGYVLTMKDIGFFNGDEVWLELSKDDIALKDDVLESGDLFEYMNGLGSVDCRVEAVFRGCLADVVKLKNVNQYSSTGAQLIENGSKTYMSADPTGDEWELYEGYSFVPKDIDFNGDKAWLSLLKDGVIVKDVIVDSSKCEADRWFEYHNATGALVFSAYLDAVFRGTEHNIIQLKYVSQYSEIDGGVLIMFGEDDKKTLSTPYSLHKTWTVDDSGGADFTSIQAAIDAATSGDTIYVYAGTYVESVDVNKQLTLIGIGVPVVDAGGSSSAITLSVDEIKLKGFMATNSGSRPEAGIEMISDNNIVTGNNASNNNGNGISLKSSSNNIITGNNVSNNGDYGYGLRLWSSSNNNTITGNTFSNNYWYGISHWYSTSNTISGNNVSNNRYGGIDLWSSSNNAITGNTFVNNGLFVYKSYQNTVEDNIVNGKPLVYHEDISDIVVTDAGQVILVNCNDIRLENLDISNTTVGVEFWKTENSIITNNTIRDNGQYGICYYYSNNNSITGNNASNNDDYGICLWSSSNNVITNNTASNNNYCGLLGDSSSNNVITGNNVSNNDPWGIRLCSSSNNNTVTGNNVSNNDYGIDPYSSSNNKIYLNNFMNNRDNVYSHESISIWNSTEEITYVYNEISYENYMGNYWDDYKGVDADGDGIGDLSHNIDSDEDNYPLMDPWESYFNLTELPSLNVIQAQTDELIYTLNENVTISCNVQNETGHNIRADRVNAEILKPDSSVEWVTMTEGLVGHYNGTFTNTSLDGTYNVTIYADRAGYVNDTAELRFEVSTLPIHNIDTGEDFETIQAAIDDPATVDGHTIIVNAGTYHENVVVAKSLILMGYDRKTTIIDGGGSSDVICVTADDCVIDSFTVRNSGNCGIKLDYSTNSTIKNNNASDNQAGIYLAHSNNCTIENNNAFNNRMGIGLEYSSRFNTITGNNAPKNAFGIFLFANNNTITGNIVSHNTQQGIYLYSSFDNNITCNAVFSNINMHTSESYGIKLYLSGDNFVYHNNLINNTNSWVGISNGYDNTGNNYWNCGYPSGGNYWSDYTDTDNFSGPNQDIIGSDGIGDIPYSIGGSAGAHDTYPFMNGSGWLIQSEHDIAVTDIDAPNYAEPNSTIFINATISNIGLNHESIINVDFLADGATRSNTTIPFLESGKSTNVSFRWTAPNVTGIYNIIIYAFPVINETVVENNQLSKNISVNTLIVFTDVASEYGVDDSHQGKATVWFDYDDDGDLDLLLTVFNGNYTILYRNDIDAFIDVAEEVGLPAIRGSLSVGDYDNDGDIDILRGGLFRNDIDTTDNFTEVGSYGDSFVDYDNDGDLDIYQMLFWRSNKLFRNEGGAGFVEIEDALGANDSRHSRAAVWGDYDNDNDMDLYVVNGRGERCSLYRNDVDTMGLFTDVTDEMNVGDKDRYANGACWGDYDNDGDLDLYLVKCESGLNRLYRNDVSTSGVFTEVGKRLGVADNPVDSFHASWGDYDNDGDLDLYVVNGASKAHSSLYRNEVSEGNGFVETGEMANVGAAMGGSWGDFDGDGDIDYYLVGSYPGYVMTNRLYQNSNSENGNHWLHIEAIGTISNRAAIGTTIQVVAGDLVQTRYVESASGYGSQNSLPVEFGLGAHSAVDSVIIRWPSGIVQRLTDVSINQVLTVVEPNEHDIAVTNIDAPNFAEPDSTISVNATINNLGLSNESNIIINLIVDGVNRSSTIIPFLASGSSENVSFRWTPTTAGTYNLSIFAEPVYGEKIIRNNYKEVRIWVNPNVRTIGTGILGMIGMEMNMSAGGGRSEVYTGIIPYQTYEFFDNVDLNGDGDTNDSIIMYYDADDKSKHVVDIGSKYFYDNHTIVYVVQETEHVYEWEIGDQNGDGDMDDDFYIVNGDLNGDGDMLDAFLKYYNVKSGINEMVGDIPRNSWQQNVLLDNNIIVYAVPEIERLDEWEVGDQNGDGDRNDYYYNNLTDLNGDGDLLDVFLRYYDTKTGVTKTIDNVSRDIWMQNMQVDDGIIAYIIQETEGIDEWVVGDQNGDGDTDDRFWICTDINSDGDTTDAILKYYDVTAESLHTVGEVNQCYPGYARIILGNNTIVYTVSETQRISEWYYGDQNSDGDTHDTFHRYADLNGDGDFFDTLLRYHDITTGLDEIVAILAHEQQNILLSDGIVAYTVPETLRFYEAWFGIDQNGDGDTHDNFYEPADLNGNGDLFDTLLMCHDITTGLDEIIAIVAYESYQQNIQLSDGIVAYTVPETLRFYEAWFGIDQNGDGDTRDNFYEHADLNDDGDTFDTLLRYHTVTSGMNEDITADLSRYPYEQNIQLLNGILTYTFSETIRLYEGDFGIDQNGDGDTYDNFWISNGDFNGDGDMFDTAIWYYSMNDRATQLVDVVASGYQSLHVGLDYGIIAYSIPEAQRIYEYDVGIDQNGDGDMWDMFYNYTDYSGDEDTKDFIVRYLPVEQVSNVKIVQARTDRSIYTSNETVTISCVVQNETGCNITADSVDAEILKPDGSIEWVTMTEGLVGHYNGTFTNTSMDGTYNVTIHADKTGYVSDTAEFWFEVSALPVHNIETGENFATIQAAIDDADTVEGNTITVDSGSCEENVNVYKSLTIRSTSGNPADTIVRAATGVTNHVFNVTTDYVNISGFTATGATQSKAGIYLGSANHCNVSDNTASNNYYGIYLQDSSNNTITNNNANSNRDDGIRIGNSSNNIVANNNANSNRDDGIILYDSLKNNNVENNNILNNENNGILLWHSGANNIIAKNHVKSNKLDGIILVSSPNNTIENNTASNNARGIWLDDSSNNIVVNNDITSNHIHGILIGSNNIVVNNNITSNGQGGILVYDSNNLIFHNNLVNNSNNAYDNNPADNDWHHPVLLEGNYWSDYTGVDDGSGTGKHAIAGDDIGDTNIPHPGTNYDNYPFTQENAWLPHVSLKDDAYHYSPDGINDHLYTEWWYFNAYNDDRQFIVSYFLTDPANLTGMGGAEVLAIVYDDTTLLGHASTSDFSADYEKPNVTIGSNTLLALNERAFVINGSCHDIHSNTEIRWNLTYTMDVGSWFGAPAPMHVGHMPDDWMQWLCYMTGADVAGTITINETTYNMSGSRGYHDHNWGEWFFDDPQWNWAQVSLPEENVSLIIGDVIAPPARSTTMALNYDGTTITFDDIDLTYVSYGFDPVTSKLYPDVYHVTGNSDEYNIDVTITVSRNVPLVRTFPETLPDYVIFEQVSDYNVTLFKDETPVYSLNQSGFSEYTTHKVHTIYGRVLNAEGALVTVTNTRTGGSKQSIVASGYYSVDGDFSDYLVNDTSPWVADGDVLLIEVVKDQNIGNARLIVDMGMDKQQSVDITPQPTSKAFDTGSGTYPSISGMHTGTIKPLHDVINISKMYTYPCAGTGGHSKYVRIYGNGVDVNGTWNGYRGDYHHITFPVSFTLLADHTYNYTIETGSYPQIHHTTILTTPDGEITCAEFVDANGKRYGDWIPAFKLE</sequence>
<reference evidence="1" key="1">
    <citation type="submission" date="2018-01" db="EMBL/GenBank/DDBJ databases">
        <authorList>
            <person name="Krukenberg V."/>
        </authorList>
    </citation>
    <scope>NUCLEOTIDE SEQUENCE</scope>
    <source>
        <strain evidence="1">E20ANME2</strain>
    </source>
</reference>
<comment type="caution">
    <text evidence="1">The sequence shown here is derived from an EMBL/GenBank/DDBJ whole genome shotgun (WGS) entry which is preliminary data.</text>
</comment>
<dbReference type="Proteomes" id="UP000248329">
    <property type="component" value="Unassembled WGS sequence"/>
</dbReference>
<organism evidence="1 2">
    <name type="scientific">Candidatus Methanogaster sp</name>
    <dbReference type="NCBI Taxonomy" id="3386292"/>
    <lineage>
        <taxon>Archaea</taxon>
        <taxon>Methanobacteriati</taxon>
        <taxon>Methanobacteriota</taxon>
        <taxon>Stenosarchaea group</taxon>
        <taxon>Methanomicrobia</taxon>
        <taxon>Methanosarcinales</taxon>
        <taxon>ANME-2 cluster</taxon>
        <taxon>Candidatus Methanogasteraceae</taxon>
        <taxon>Candidatus Methanogaster</taxon>
    </lineage>
</organism>
<protein>
    <submittedName>
        <fullName evidence="1">Uncharacterized protein</fullName>
    </submittedName>
</protein>
<name>A0AC61L6P7_9EURY</name>
<evidence type="ECO:0000313" key="1">
    <source>
        <dbReference type="EMBL" id="PXF62060.1"/>
    </source>
</evidence>
<evidence type="ECO:0000313" key="2">
    <source>
        <dbReference type="Proteomes" id="UP000248329"/>
    </source>
</evidence>